<evidence type="ECO:0000313" key="1">
    <source>
        <dbReference type="EMBL" id="GAG81967.1"/>
    </source>
</evidence>
<gene>
    <name evidence="1" type="ORF">S01H4_33739</name>
</gene>
<name>X1BLD5_9ZZZZ</name>
<sequence length="45" mass="5245">MIFSISIIYLSNEILAFFRYEMVIGDKIEKIAIKNVILLIIENGR</sequence>
<dbReference type="AlphaFoldDB" id="X1BLD5"/>
<accession>X1BLD5</accession>
<dbReference type="EMBL" id="BART01017787">
    <property type="protein sequence ID" value="GAG81967.1"/>
    <property type="molecule type" value="Genomic_DNA"/>
</dbReference>
<organism evidence="1">
    <name type="scientific">marine sediment metagenome</name>
    <dbReference type="NCBI Taxonomy" id="412755"/>
    <lineage>
        <taxon>unclassified sequences</taxon>
        <taxon>metagenomes</taxon>
        <taxon>ecological metagenomes</taxon>
    </lineage>
</organism>
<reference evidence="1" key="1">
    <citation type="journal article" date="2014" name="Front. Microbiol.">
        <title>High frequency of phylogenetically diverse reductive dehalogenase-homologous genes in deep subseafloor sedimentary metagenomes.</title>
        <authorList>
            <person name="Kawai M."/>
            <person name="Futagami T."/>
            <person name="Toyoda A."/>
            <person name="Takaki Y."/>
            <person name="Nishi S."/>
            <person name="Hori S."/>
            <person name="Arai W."/>
            <person name="Tsubouchi T."/>
            <person name="Morono Y."/>
            <person name="Uchiyama I."/>
            <person name="Ito T."/>
            <person name="Fujiyama A."/>
            <person name="Inagaki F."/>
            <person name="Takami H."/>
        </authorList>
    </citation>
    <scope>NUCLEOTIDE SEQUENCE</scope>
    <source>
        <strain evidence="1">Expedition CK06-06</strain>
    </source>
</reference>
<protein>
    <submittedName>
        <fullName evidence="1">Uncharacterized protein</fullName>
    </submittedName>
</protein>
<proteinExistence type="predicted"/>
<comment type="caution">
    <text evidence="1">The sequence shown here is derived from an EMBL/GenBank/DDBJ whole genome shotgun (WGS) entry which is preliminary data.</text>
</comment>